<evidence type="ECO:0000313" key="1">
    <source>
        <dbReference type="EMBL" id="SDA39100.1"/>
    </source>
</evidence>
<dbReference type="OrthoDB" id="8265479at2"/>
<evidence type="ECO:0000313" key="2">
    <source>
        <dbReference type="Proteomes" id="UP000198588"/>
    </source>
</evidence>
<proteinExistence type="predicted"/>
<accession>A0A1G5UZQ4</accession>
<dbReference type="EMBL" id="FMXM01000002">
    <property type="protein sequence ID" value="SDA39100.1"/>
    <property type="molecule type" value="Genomic_DNA"/>
</dbReference>
<dbReference type="Proteomes" id="UP000198588">
    <property type="component" value="Unassembled WGS sequence"/>
</dbReference>
<sequence>MATIIDLPDIVGWEKCDFDPVVVRTTDRMEGRRTEGVRMPTGYWTASYTPGYLFPRDMGKMDAFMMCAGDDGEFFRGYDVFRPRPILMDAGVPLSGVKAGGGAFDGTAELHTITDSRTVVIYGLPAGFQLSEGDYVEFRQSSQSSSLHRIRLPATADGAGHVTLSIKYGLDTENFTTAAIARFEKPSCLMQIDPGSYKGTKSKTNRRPTFTATEMFP</sequence>
<dbReference type="STRING" id="1165689.SAMN02927914_00110"/>
<name>A0A1G5UZQ4_9HYPH</name>
<dbReference type="AlphaFoldDB" id="A0A1G5UZQ4"/>
<gene>
    <name evidence="1" type="ORF">SAMN02927914_00110</name>
</gene>
<dbReference type="RefSeq" id="WP_091574673.1">
    <property type="nucleotide sequence ID" value="NZ_FMXM01000002.1"/>
</dbReference>
<protein>
    <submittedName>
        <fullName evidence="1">Uncharacterized protein</fullName>
    </submittedName>
</protein>
<reference evidence="1 2" key="1">
    <citation type="submission" date="2016-10" db="EMBL/GenBank/DDBJ databases">
        <authorList>
            <person name="de Groot N.N."/>
        </authorList>
    </citation>
    <scope>NUCLEOTIDE SEQUENCE [LARGE SCALE GENOMIC DNA]</scope>
    <source>
        <strain evidence="1 2">CGMCC 1.12097</strain>
    </source>
</reference>
<organism evidence="1 2">
    <name type="scientific">Mesorhizobium qingshengii</name>
    <dbReference type="NCBI Taxonomy" id="1165689"/>
    <lineage>
        <taxon>Bacteria</taxon>
        <taxon>Pseudomonadati</taxon>
        <taxon>Pseudomonadota</taxon>
        <taxon>Alphaproteobacteria</taxon>
        <taxon>Hyphomicrobiales</taxon>
        <taxon>Phyllobacteriaceae</taxon>
        <taxon>Mesorhizobium</taxon>
    </lineage>
</organism>